<dbReference type="Proteomes" id="UP000835052">
    <property type="component" value="Unassembled WGS sequence"/>
</dbReference>
<evidence type="ECO:0000256" key="6">
    <source>
        <dbReference type="SAM" id="MobiDB-lite"/>
    </source>
</evidence>
<keyword evidence="1" id="KW-0479">Metal-binding</keyword>
<dbReference type="GO" id="GO:0000981">
    <property type="term" value="F:DNA-binding transcription factor activity, RNA polymerase II-specific"/>
    <property type="evidence" value="ECO:0007669"/>
    <property type="project" value="TreeGrafter"/>
</dbReference>
<dbReference type="InterPro" id="IPR013087">
    <property type="entry name" value="Znf_C2H2_type"/>
</dbReference>
<evidence type="ECO:0000256" key="3">
    <source>
        <dbReference type="ARBA" id="ARBA00022771"/>
    </source>
</evidence>
<dbReference type="PANTHER" id="PTHR24379">
    <property type="entry name" value="KRAB AND ZINC FINGER DOMAIN-CONTAINING"/>
    <property type="match status" value="1"/>
</dbReference>
<dbReference type="PROSITE" id="PS00028">
    <property type="entry name" value="ZINC_FINGER_C2H2_1"/>
    <property type="match status" value="5"/>
</dbReference>
<feature type="domain" description="C2H2-type" evidence="7">
    <location>
        <begin position="441"/>
        <end position="469"/>
    </location>
</feature>
<proteinExistence type="predicted"/>
<dbReference type="SMART" id="SM00355">
    <property type="entry name" value="ZnF_C2H2"/>
    <property type="match status" value="6"/>
</dbReference>
<gene>
    <name evidence="8" type="ORF">CAUJ_LOCUS6758</name>
</gene>
<feature type="domain" description="C2H2-type" evidence="7">
    <location>
        <begin position="412"/>
        <end position="440"/>
    </location>
</feature>
<protein>
    <recommendedName>
        <fullName evidence="7">C2H2-type domain-containing protein</fullName>
    </recommendedName>
</protein>
<evidence type="ECO:0000256" key="1">
    <source>
        <dbReference type="ARBA" id="ARBA00022723"/>
    </source>
</evidence>
<sequence>MCAPRPDTRRNRIVKSVGRFTEQTTPAAAHLFPLFSFFMTSSVLMSYSEFPTSSGYEQPPSYEMLDGGIASEPVYAELTTLRAPQTSIPIQNDTTAFCDTLFAELESDDDTSEYVQSEPIDSSDSENEEEVEVKYPYQRKDYSEDLVNRIKQKVDSGFADEHEVDAIYEEVRQQAIIDRERDKLEKVNPKDAVKFDKTNLFTCVICARAFKNAELLQKHMPSHNLSERNFKCPMCPQSYKYKKNLSAHLAKHQSSTELRCLECPMIFKSSTSLEAHMSRQHMKSVNGSDKVDLEKCKVCGVGFPESQIKRHQYYCENKEKILEKRQVKKASSLPASPAFSVASCSSSISVPNKVISPKIVSYIDKKCLICGLECASRQSMLRHIGRKHPEHSQNPEATAVRYVSVESPSHQYCCQECGKRFTTRAAMTLHQNRIHKSALAFGCKMCDKSYPLAAELRKHERRVHGASATAFEDLCEF</sequence>
<dbReference type="GO" id="GO:0005634">
    <property type="term" value="C:nucleus"/>
    <property type="evidence" value="ECO:0007669"/>
    <property type="project" value="TreeGrafter"/>
</dbReference>
<dbReference type="GO" id="GO:0000977">
    <property type="term" value="F:RNA polymerase II transcription regulatory region sequence-specific DNA binding"/>
    <property type="evidence" value="ECO:0007669"/>
    <property type="project" value="TreeGrafter"/>
</dbReference>
<keyword evidence="9" id="KW-1185">Reference proteome</keyword>
<evidence type="ECO:0000256" key="5">
    <source>
        <dbReference type="PROSITE-ProRule" id="PRU00042"/>
    </source>
</evidence>
<name>A0A8S1H4X3_9PELO</name>
<feature type="region of interest" description="Disordered" evidence="6">
    <location>
        <begin position="108"/>
        <end position="130"/>
    </location>
</feature>
<organism evidence="8 9">
    <name type="scientific">Caenorhabditis auriculariae</name>
    <dbReference type="NCBI Taxonomy" id="2777116"/>
    <lineage>
        <taxon>Eukaryota</taxon>
        <taxon>Metazoa</taxon>
        <taxon>Ecdysozoa</taxon>
        <taxon>Nematoda</taxon>
        <taxon>Chromadorea</taxon>
        <taxon>Rhabditida</taxon>
        <taxon>Rhabditina</taxon>
        <taxon>Rhabditomorpha</taxon>
        <taxon>Rhabditoidea</taxon>
        <taxon>Rhabditidae</taxon>
        <taxon>Peloderinae</taxon>
        <taxon>Caenorhabditis</taxon>
    </lineage>
</organism>
<evidence type="ECO:0000313" key="8">
    <source>
        <dbReference type="EMBL" id="CAD6190839.1"/>
    </source>
</evidence>
<keyword evidence="3 5" id="KW-0863">Zinc-finger</keyword>
<dbReference type="EMBL" id="CAJGYM010000018">
    <property type="protein sequence ID" value="CAD6190839.1"/>
    <property type="molecule type" value="Genomic_DNA"/>
</dbReference>
<dbReference type="Gene3D" id="3.30.160.60">
    <property type="entry name" value="Classic Zinc Finger"/>
    <property type="match status" value="3"/>
</dbReference>
<evidence type="ECO:0000313" key="9">
    <source>
        <dbReference type="Proteomes" id="UP000835052"/>
    </source>
</evidence>
<dbReference type="GO" id="GO:0008270">
    <property type="term" value="F:zinc ion binding"/>
    <property type="evidence" value="ECO:0007669"/>
    <property type="project" value="UniProtKB-KW"/>
</dbReference>
<dbReference type="PROSITE" id="PS50157">
    <property type="entry name" value="ZINC_FINGER_C2H2_2"/>
    <property type="match status" value="4"/>
</dbReference>
<feature type="compositionally biased region" description="Acidic residues" evidence="6">
    <location>
        <begin position="121"/>
        <end position="130"/>
    </location>
</feature>
<dbReference type="PANTHER" id="PTHR24379:SF127">
    <property type="entry name" value="BLOODY FINGERS-RELATED"/>
    <property type="match status" value="1"/>
</dbReference>
<dbReference type="Pfam" id="PF00096">
    <property type="entry name" value="zf-C2H2"/>
    <property type="match status" value="5"/>
</dbReference>
<reference evidence="8" key="1">
    <citation type="submission" date="2020-10" db="EMBL/GenBank/DDBJ databases">
        <authorList>
            <person name="Kikuchi T."/>
        </authorList>
    </citation>
    <scope>NUCLEOTIDE SEQUENCE</scope>
    <source>
        <strain evidence="8">NKZ352</strain>
    </source>
</reference>
<accession>A0A8S1H4X3</accession>
<feature type="domain" description="C2H2-type" evidence="7">
    <location>
        <begin position="201"/>
        <end position="228"/>
    </location>
</feature>
<dbReference type="InterPro" id="IPR036236">
    <property type="entry name" value="Znf_C2H2_sf"/>
</dbReference>
<dbReference type="SUPFAM" id="SSF57667">
    <property type="entry name" value="beta-beta-alpha zinc fingers"/>
    <property type="match status" value="2"/>
</dbReference>
<evidence type="ECO:0000256" key="2">
    <source>
        <dbReference type="ARBA" id="ARBA00022737"/>
    </source>
</evidence>
<dbReference type="OrthoDB" id="5800876at2759"/>
<dbReference type="AlphaFoldDB" id="A0A8S1H4X3"/>
<feature type="domain" description="C2H2-type" evidence="7">
    <location>
        <begin position="230"/>
        <end position="257"/>
    </location>
</feature>
<keyword evidence="2" id="KW-0677">Repeat</keyword>
<keyword evidence="4" id="KW-0862">Zinc</keyword>
<evidence type="ECO:0000259" key="7">
    <source>
        <dbReference type="PROSITE" id="PS50157"/>
    </source>
</evidence>
<comment type="caution">
    <text evidence="8">The sequence shown here is derived from an EMBL/GenBank/DDBJ whole genome shotgun (WGS) entry which is preliminary data.</text>
</comment>
<evidence type="ECO:0000256" key="4">
    <source>
        <dbReference type="ARBA" id="ARBA00022833"/>
    </source>
</evidence>